<sequence>MSLIPLTVYDNLRRVCCSVFASSSRVDHTAIADRLVAGASLVDVLRWRRVSRAFRDAAVNRITQYTNIHVRVYDGLCKLYMRRTENMENEDLYWHPSSCLLLSEMNSHTLGIAVDSKPTWKDIKSLLSLLDIFRPTAEQVHMDSPIIEILVKEVIMNN</sequence>
<organism evidence="1 2">
    <name type="scientific">Heterorhabditis bacteriophora</name>
    <name type="common">Entomopathogenic nematode worm</name>
    <dbReference type="NCBI Taxonomy" id="37862"/>
    <lineage>
        <taxon>Eukaryota</taxon>
        <taxon>Metazoa</taxon>
        <taxon>Ecdysozoa</taxon>
        <taxon>Nematoda</taxon>
        <taxon>Chromadorea</taxon>
        <taxon>Rhabditida</taxon>
        <taxon>Rhabditina</taxon>
        <taxon>Rhabditomorpha</taxon>
        <taxon>Strongyloidea</taxon>
        <taxon>Heterorhabditidae</taxon>
        <taxon>Heterorhabditis</taxon>
    </lineage>
</organism>
<dbReference type="Proteomes" id="UP000095283">
    <property type="component" value="Unplaced"/>
</dbReference>
<dbReference type="WBParaSite" id="Hba_18869">
    <property type="protein sequence ID" value="Hba_18869"/>
    <property type="gene ID" value="Hba_18869"/>
</dbReference>
<proteinExistence type="predicted"/>
<keyword evidence="1" id="KW-1185">Reference proteome</keyword>
<evidence type="ECO:0000313" key="2">
    <source>
        <dbReference type="WBParaSite" id="Hba_18869"/>
    </source>
</evidence>
<protein>
    <submittedName>
        <fullName evidence="2">F-box domain-containing protein</fullName>
    </submittedName>
</protein>
<accession>A0A1I7XNG6</accession>
<evidence type="ECO:0000313" key="1">
    <source>
        <dbReference type="Proteomes" id="UP000095283"/>
    </source>
</evidence>
<dbReference type="AlphaFoldDB" id="A0A1I7XNG6"/>
<name>A0A1I7XNG6_HETBA</name>
<reference evidence="2" key="1">
    <citation type="submission" date="2016-11" db="UniProtKB">
        <authorList>
            <consortium name="WormBaseParasite"/>
        </authorList>
    </citation>
    <scope>IDENTIFICATION</scope>
</reference>